<gene>
    <name evidence="2" type="primary">trh</name>
    <name evidence="2" type="ORF">EVAR_73123_1</name>
</gene>
<reference evidence="2 3" key="1">
    <citation type="journal article" date="2019" name="Commun. Biol.">
        <title>The bagworm genome reveals a unique fibroin gene that provides high tensile strength.</title>
        <authorList>
            <person name="Kono N."/>
            <person name="Nakamura H."/>
            <person name="Ohtoshi R."/>
            <person name="Tomita M."/>
            <person name="Numata K."/>
            <person name="Arakawa K."/>
        </authorList>
    </citation>
    <scope>NUCLEOTIDE SEQUENCE [LARGE SCALE GENOMIC DNA]</scope>
</reference>
<dbReference type="EMBL" id="BGZK01003729">
    <property type="protein sequence ID" value="GBP04079.1"/>
    <property type="molecule type" value="Genomic_DNA"/>
</dbReference>
<comment type="caution">
    <text evidence="2">The sequence shown here is derived from an EMBL/GenBank/DDBJ whole genome shotgun (WGS) entry which is preliminary data.</text>
</comment>
<dbReference type="STRING" id="151549.A0A4C1SPJ4"/>
<proteinExistence type="predicted"/>
<evidence type="ECO:0000256" key="1">
    <source>
        <dbReference type="SAM" id="MobiDB-lite"/>
    </source>
</evidence>
<accession>A0A4C1SPJ4</accession>
<evidence type="ECO:0000313" key="2">
    <source>
        <dbReference type="EMBL" id="GBP04079.1"/>
    </source>
</evidence>
<sequence>MDRLLIISNLLHLCLPPPCLDNFYANRESVIRATARQTPTGVFYGDQQTGPLPTPPGSESSYDNQYLQLHSTHPKELFRCIHQSCIYLRHLSSWFH</sequence>
<organism evidence="2 3">
    <name type="scientific">Eumeta variegata</name>
    <name type="common">Bagworm moth</name>
    <name type="synonym">Eumeta japonica</name>
    <dbReference type="NCBI Taxonomy" id="151549"/>
    <lineage>
        <taxon>Eukaryota</taxon>
        <taxon>Metazoa</taxon>
        <taxon>Ecdysozoa</taxon>
        <taxon>Arthropoda</taxon>
        <taxon>Hexapoda</taxon>
        <taxon>Insecta</taxon>
        <taxon>Pterygota</taxon>
        <taxon>Neoptera</taxon>
        <taxon>Endopterygota</taxon>
        <taxon>Lepidoptera</taxon>
        <taxon>Glossata</taxon>
        <taxon>Ditrysia</taxon>
        <taxon>Tineoidea</taxon>
        <taxon>Psychidae</taxon>
        <taxon>Oiketicinae</taxon>
        <taxon>Eumeta</taxon>
    </lineage>
</organism>
<keyword evidence="3" id="KW-1185">Reference proteome</keyword>
<evidence type="ECO:0000313" key="3">
    <source>
        <dbReference type="Proteomes" id="UP000299102"/>
    </source>
</evidence>
<name>A0A4C1SPJ4_EUMVA</name>
<dbReference type="OrthoDB" id="6021714at2759"/>
<dbReference type="Proteomes" id="UP000299102">
    <property type="component" value="Unassembled WGS sequence"/>
</dbReference>
<protein>
    <submittedName>
        <fullName evidence="2">Protein trachealess</fullName>
    </submittedName>
</protein>
<dbReference type="AlphaFoldDB" id="A0A4C1SPJ4"/>
<feature type="region of interest" description="Disordered" evidence="1">
    <location>
        <begin position="41"/>
        <end position="61"/>
    </location>
</feature>